<keyword evidence="2" id="KW-0812">Transmembrane</keyword>
<sequence>MLDYFALGLLVFVGLVLFYGIIVLHDIPYEIAVSRNHPHQDAIHATGWVSLFTLHAIWPFLWIWAMLYREDRGWGFGAGGSPQAHVQRLEQQVAQLQERLAALETRQPESPPPSQPPLPEPQPNEGS</sequence>
<organism evidence="3 4">
    <name type="scientific">Zestomonas carbonaria</name>
    <dbReference type="NCBI Taxonomy" id="2762745"/>
    <lineage>
        <taxon>Bacteria</taxon>
        <taxon>Pseudomonadati</taxon>
        <taxon>Pseudomonadota</taxon>
        <taxon>Gammaproteobacteria</taxon>
        <taxon>Pseudomonadales</taxon>
        <taxon>Pseudomonadaceae</taxon>
        <taxon>Zestomonas</taxon>
    </lineage>
</organism>
<evidence type="ECO:0000313" key="4">
    <source>
        <dbReference type="Proteomes" id="UP000583387"/>
    </source>
</evidence>
<keyword evidence="4" id="KW-1185">Reference proteome</keyword>
<dbReference type="Pfam" id="PF11742">
    <property type="entry name" value="DUF3302"/>
    <property type="match status" value="1"/>
</dbReference>
<dbReference type="Proteomes" id="UP000583387">
    <property type="component" value="Unassembled WGS sequence"/>
</dbReference>
<protein>
    <submittedName>
        <fullName evidence="3">Inner membrane protein YiaW</fullName>
    </submittedName>
</protein>
<evidence type="ECO:0000313" key="3">
    <source>
        <dbReference type="EMBL" id="CAD5110489.1"/>
    </source>
</evidence>
<accession>A0A7U7ESR6</accession>
<feature type="transmembrane region" description="Helical" evidence="2">
    <location>
        <begin position="7"/>
        <end position="25"/>
    </location>
</feature>
<dbReference type="PIRSF" id="PIRSF028770">
    <property type="entry name" value="UCP028770"/>
    <property type="match status" value="1"/>
</dbReference>
<gene>
    <name evidence="3" type="primary">yiaW_2</name>
    <name evidence="3" type="ORF">PSEWESI4_04812</name>
</gene>
<evidence type="ECO:0000256" key="2">
    <source>
        <dbReference type="SAM" id="Phobius"/>
    </source>
</evidence>
<dbReference type="EMBL" id="CAJFCI010000089">
    <property type="protein sequence ID" value="CAD5110489.1"/>
    <property type="molecule type" value="Genomic_DNA"/>
</dbReference>
<proteinExistence type="predicted"/>
<reference evidence="3 4" key="1">
    <citation type="submission" date="2020-08" db="EMBL/GenBank/DDBJ databases">
        <authorList>
            <person name="Criscuolo A."/>
        </authorList>
    </citation>
    <scope>NUCLEOTIDE SEQUENCE [LARGE SCALE GENOMIC DNA]</scope>
    <source>
        <strain evidence="3">CIP111764</strain>
    </source>
</reference>
<name>A0A7U7ESR6_9GAMM</name>
<keyword evidence="2" id="KW-0472">Membrane</keyword>
<dbReference type="AlphaFoldDB" id="A0A7U7ESR6"/>
<feature type="compositionally biased region" description="Pro residues" evidence="1">
    <location>
        <begin position="109"/>
        <end position="127"/>
    </location>
</feature>
<evidence type="ECO:0000256" key="1">
    <source>
        <dbReference type="SAM" id="MobiDB-lite"/>
    </source>
</evidence>
<keyword evidence="2" id="KW-1133">Transmembrane helix</keyword>
<feature type="transmembrane region" description="Helical" evidence="2">
    <location>
        <begin position="45"/>
        <end position="67"/>
    </location>
</feature>
<dbReference type="InterPro" id="IPR011223">
    <property type="entry name" value="UCP028770"/>
</dbReference>
<feature type="region of interest" description="Disordered" evidence="1">
    <location>
        <begin position="100"/>
        <end position="127"/>
    </location>
</feature>
<comment type="caution">
    <text evidence="3">The sequence shown here is derived from an EMBL/GenBank/DDBJ whole genome shotgun (WGS) entry which is preliminary data.</text>
</comment>
<dbReference type="RefSeq" id="WP_187673796.1">
    <property type="nucleotide sequence ID" value="NZ_CAJFCI010000089.1"/>
</dbReference>